<keyword evidence="2" id="KW-1185">Reference proteome</keyword>
<sequence>MMNPLIPNTYEAWRHCIEHRCNIPLTQTYIEERLAALSDPNNFHTQQFIRCWGETHLRQITHWFTLAIESERHTSRHLPGPISEK</sequence>
<gene>
    <name evidence="1" type="ordered locus">PD_0780</name>
</gene>
<dbReference type="KEGG" id="xft:PD_0780"/>
<dbReference type="AlphaFoldDB" id="Q87DA6"/>
<organism evidence="1 2">
    <name type="scientific">Xylella fastidiosa (strain Temecula1 / ATCC 700964)</name>
    <dbReference type="NCBI Taxonomy" id="183190"/>
    <lineage>
        <taxon>Bacteria</taxon>
        <taxon>Pseudomonadati</taxon>
        <taxon>Pseudomonadota</taxon>
        <taxon>Gammaproteobacteria</taxon>
        <taxon>Lysobacterales</taxon>
        <taxon>Lysobacteraceae</taxon>
        <taxon>Xylella</taxon>
    </lineage>
</organism>
<evidence type="ECO:0000313" key="2">
    <source>
        <dbReference type="Proteomes" id="UP000002516"/>
    </source>
</evidence>
<protein>
    <submittedName>
        <fullName evidence="1">Uncharacterized protein</fullName>
    </submittedName>
</protein>
<evidence type="ECO:0000313" key="1">
    <source>
        <dbReference type="EMBL" id="AAO28648.1"/>
    </source>
</evidence>
<name>Q87DA6_XYLFT</name>
<proteinExistence type="predicted"/>
<dbReference type="Proteomes" id="UP000002516">
    <property type="component" value="Chromosome"/>
</dbReference>
<dbReference type="EMBL" id="AE009442">
    <property type="protein sequence ID" value="AAO28648.1"/>
    <property type="molecule type" value="Genomic_DNA"/>
</dbReference>
<accession>Q87DA6</accession>
<reference evidence="1 2" key="1">
    <citation type="journal article" date="2003" name="J. Bacteriol.">
        <title>Comparative analyses of the complete genome sequences of Pierce's disease and citrus variegated chlorosis strains of Xylella fastidiosa.</title>
        <authorList>
            <person name="Van Sluys M.A."/>
            <person name="de Oliveira M.C."/>
            <person name="Monteiro-Vitorello C.B."/>
            <person name="Miyaki C.Y."/>
            <person name="Furlan L.R."/>
            <person name="Camargo L.E."/>
            <person name="da Silva A.C."/>
            <person name="Moon D.H."/>
            <person name="Takita M.A."/>
            <person name="Lemos E.G."/>
            <person name="Machado M.A."/>
            <person name="Ferro M.I."/>
            <person name="da Silva F.R."/>
            <person name="Goldman M.H."/>
            <person name="Goldman G.H."/>
            <person name="Lemos M.V."/>
            <person name="El-Dorry H."/>
            <person name="Tsai S.M."/>
            <person name="Carrer H."/>
            <person name="Carraro D.M."/>
            <person name="de Oliveira R.C."/>
            <person name="Nunes L.R."/>
            <person name="Siqueira W.J."/>
            <person name="Coutinho L.L."/>
            <person name="Kimura E.T."/>
            <person name="Ferro E.S."/>
            <person name="Harakava R."/>
            <person name="Kuramae E.E."/>
            <person name="Marino C.L."/>
            <person name="Giglioti E."/>
            <person name="Abreu I.L."/>
            <person name="Alves L.M."/>
            <person name="do Amaral A.M."/>
            <person name="Baia G.S."/>
            <person name="Blanco S.R."/>
            <person name="Brito M.S."/>
            <person name="Cannavan F.S."/>
            <person name="Celestino A.V."/>
            <person name="da Cunha A.F."/>
            <person name="Fenille R.C."/>
            <person name="Ferro J.A."/>
            <person name="Formighieri E.F."/>
            <person name="Kishi L.T."/>
            <person name="Leoni S.G."/>
            <person name="Oliveira A.R."/>
            <person name="Rosa V.E.Jr."/>
            <person name="Sassaki F.T."/>
            <person name="Sena J.A."/>
            <person name="de Souza A.A."/>
            <person name="Truffi D."/>
            <person name="Tsukumo F."/>
            <person name="Yanai G.M."/>
            <person name="Zaros L.G."/>
            <person name="Civerolo E.L."/>
            <person name="Simpson A.J."/>
            <person name="Almeida N.F.Jr."/>
            <person name="Setubal J.C."/>
            <person name="Kitajima J.P."/>
        </authorList>
    </citation>
    <scope>NUCLEOTIDE SEQUENCE [LARGE SCALE GENOMIC DNA]</scope>
    <source>
        <strain evidence="2">Temecula1 / ATCC 700964</strain>
    </source>
</reference>
<dbReference type="HOGENOM" id="CLU_185399_0_0_6"/>